<dbReference type="PANTHER" id="PTHR32343">
    <property type="entry name" value="SERINE/ARGININE-RICH SPLICING FACTOR"/>
    <property type="match status" value="1"/>
</dbReference>
<evidence type="ECO:0000313" key="6">
    <source>
        <dbReference type="Proteomes" id="UP000245207"/>
    </source>
</evidence>
<dbReference type="Gene3D" id="3.30.70.330">
    <property type="match status" value="1"/>
</dbReference>
<dbReference type="GO" id="GO:0003723">
    <property type="term" value="F:RNA binding"/>
    <property type="evidence" value="ECO:0007669"/>
    <property type="project" value="UniProtKB-UniRule"/>
</dbReference>
<dbReference type="InterPro" id="IPR012677">
    <property type="entry name" value="Nucleotide-bd_a/b_plait_sf"/>
</dbReference>
<feature type="region of interest" description="Disordered" evidence="2">
    <location>
        <begin position="22"/>
        <end position="117"/>
    </location>
</feature>
<evidence type="ECO:0000313" key="5">
    <source>
        <dbReference type="EMBL" id="PWA76738.1"/>
    </source>
</evidence>
<sequence length="484" mass="52121">MVFDEMLLSFWLQWVPMAATEQKTETDVPPTNAPKSTDNVSEVPVTAAEPKSETDVPPTSTVNASEVPVSTAEPKTETDVPLANSPKSTANVSEVPVSATEPKTETDASPAGSPKSTVNVSEIKTVEVSNISMDVKDKDIREFFSFSGPIHYIEMKSESESVKHAFVTYKDSQGAETAALLTGATIGALSVSVSPVENYKLPPEAPPLNLGPESPGTIKKREVAQKAEEVVSTMLAKGFVLGKDALNRAKSFDERHQLSTNASATVASLDRKMGLTQKLSTGTAVVNEKMKVVNERYQVTEKSKSAIAVAEKKANSASSALMSNPYLSRGAVWLSGAFAAVAKAAEGVGSKTKQKVELSEEGKESSKTKENVEKSDDEKDESKTKDKVHEDGENEGSKTKDKVQEAEEEKEGLKTQEKVQEAEEKEGLKTQEKVQETDEKEAPNKEKTTAANDQAQIQVDESSKKDSPEIPPVTSSNDNNNPKQ</sequence>
<dbReference type="AlphaFoldDB" id="A0A2U1NTD7"/>
<feature type="region of interest" description="Disordered" evidence="2">
    <location>
        <begin position="345"/>
        <end position="484"/>
    </location>
</feature>
<dbReference type="SMART" id="SM00360">
    <property type="entry name" value="RRM"/>
    <property type="match status" value="1"/>
</dbReference>
<feature type="chain" id="PRO_5015477026" evidence="3">
    <location>
        <begin position="21"/>
        <end position="484"/>
    </location>
</feature>
<dbReference type="Pfam" id="PF00076">
    <property type="entry name" value="RRM_1"/>
    <property type="match status" value="1"/>
</dbReference>
<keyword evidence="3" id="KW-0732">Signal</keyword>
<dbReference type="OrthoDB" id="7763451at2759"/>
<comment type="caution">
    <text evidence="5">The sequence shown here is derived from an EMBL/GenBank/DDBJ whole genome shotgun (WGS) entry which is preliminary data.</text>
</comment>
<dbReference type="InterPro" id="IPR035979">
    <property type="entry name" value="RBD_domain_sf"/>
</dbReference>
<dbReference type="EMBL" id="PKPP01002229">
    <property type="protein sequence ID" value="PWA76738.1"/>
    <property type="molecule type" value="Genomic_DNA"/>
</dbReference>
<accession>A0A2U1NTD7</accession>
<evidence type="ECO:0000256" key="2">
    <source>
        <dbReference type="SAM" id="MobiDB-lite"/>
    </source>
</evidence>
<name>A0A2U1NTD7_ARTAN</name>
<dbReference type="SUPFAM" id="SSF54928">
    <property type="entry name" value="RNA-binding domain, RBD"/>
    <property type="match status" value="1"/>
</dbReference>
<organism evidence="5 6">
    <name type="scientific">Artemisia annua</name>
    <name type="common">Sweet wormwood</name>
    <dbReference type="NCBI Taxonomy" id="35608"/>
    <lineage>
        <taxon>Eukaryota</taxon>
        <taxon>Viridiplantae</taxon>
        <taxon>Streptophyta</taxon>
        <taxon>Embryophyta</taxon>
        <taxon>Tracheophyta</taxon>
        <taxon>Spermatophyta</taxon>
        <taxon>Magnoliopsida</taxon>
        <taxon>eudicotyledons</taxon>
        <taxon>Gunneridae</taxon>
        <taxon>Pentapetalae</taxon>
        <taxon>asterids</taxon>
        <taxon>campanulids</taxon>
        <taxon>Asterales</taxon>
        <taxon>Asteraceae</taxon>
        <taxon>Asteroideae</taxon>
        <taxon>Anthemideae</taxon>
        <taxon>Artemisiinae</taxon>
        <taxon>Artemisia</taxon>
    </lineage>
</organism>
<reference evidence="5 6" key="1">
    <citation type="journal article" date="2018" name="Mol. Plant">
        <title>The genome of Artemisia annua provides insight into the evolution of Asteraceae family and artemisinin biosynthesis.</title>
        <authorList>
            <person name="Shen Q."/>
            <person name="Zhang L."/>
            <person name="Liao Z."/>
            <person name="Wang S."/>
            <person name="Yan T."/>
            <person name="Shi P."/>
            <person name="Liu M."/>
            <person name="Fu X."/>
            <person name="Pan Q."/>
            <person name="Wang Y."/>
            <person name="Lv Z."/>
            <person name="Lu X."/>
            <person name="Zhang F."/>
            <person name="Jiang W."/>
            <person name="Ma Y."/>
            <person name="Chen M."/>
            <person name="Hao X."/>
            <person name="Li L."/>
            <person name="Tang Y."/>
            <person name="Lv G."/>
            <person name="Zhou Y."/>
            <person name="Sun X."/>
            <person name="Brodelius P.E."/>
            <person name="Rose J.K.C."/>
            <person name="Tang K."/>
        </authorList>
    </citation>
    <scope>NUCLEOTIDE SEQUENCE [LARGE SCALE GENOMIC DNA]</scope>
    <source>
        <strain evidence="6">cv. Huhao1</strain>
        <tissue evidence="5">Leaf</tissue>
    </source>
</reference>
<feature type="compositionally biased region" description="Polar residues" evidence="2">
    <location>
        <begin position="473"/>
        <end position="484"/>
    </location>
</feature>
<proteinExistence type="predicted"/>
<gene>
    <name evidence="5" type="ORF">CTI12_AA231830</name>
</gene>
<feature type="signal peptide" evidence="3">
    <location>
        <begin position="1"/>
        <end position="20"/>
    </location>
</feature>
<feature type="compositionally biased region" description="Polar residues" evidence="2">
    <location>
        <begin position="449"/>
        <end position="460"/>
    </location>
</feature>
<keyword evidence="6" id="KW-1185">Reference proteome</keyword>
<dbReference type="InterPro" id="IPR000504">
    <property type="entry name" value="RRM_dom"/>
</dbReference>
<dbReference type="Proteomes" id="UP000245207">
    <property type="component" value="Unassembled WGS sequence"/>
</dbReference>
<evidence type="ECO:0000256" key="3">
    <source>
        <dbReference type="SAM" id="SignalP"/>
    </source>
</evidence>
<evidence type="ECO:0000256" key="1">
    <source>
        <dbReference type="PROSITE-ProRule" id="PRU00176"/>
    </source>
</evidence>
<feature type="domain" description="RRM" evidence="4">
    <location>
        <begin position="124"/>
        <end position="198"/>
    </location>
</feature>
<dbReference type="PROSITE" id="PS50102">
    <property type="entry name" value="RRM"/>
    <property type="match status" value="1"/>
</dbReference>
<protein>
    <submittedName>
        <fullName evidence="5">Nucleotide-binding alpha-beta plait domain-containing protein</fullName>
    </submittedName>
</protein>
<feature type="compositionally biased region" description="Basic and acidic residues" evidence="2">
    <location>
        <begin position="354"/>
        <end position="448"/>
    </location>
</feature>
<evidence type="ECO:0000259" key="4">
    <source>
        <dbReference type="PROSITE" id="PS50102"/>
    </source>
</evidence>
<keyword evidence="1" id="KW-0694">RNA-binding</keyword>
<dbReference type="PANTHER" id="PTHR32343:SF29">
    <property type="entry name" value="RNA-BINDING (RRM_RBD_RNP MOTIFS) FAMILY PROTEIN"/>
    <property type="match status" value="1"/>
</dbReference>
<dbReference type="STRING" id="35608.A0A2U1NTD7"/>